<dbReference type="EnsemblMetazoa" id="XM_024225711.1">
    <property type="protein sequence ID" value="XP_024081479.1"/>
    <property type="gene ID" value="LOC106662470"/>
</dbReference>
<dbReference type="OMA" id="VWIYIYA"/>
<dbReference type="Proteomes" id="UP000494040">
    <property type="component" value="Unassembled WGS sequence"/>
</dbReference>
<accession>A0A8I6SMA9</accession>
<feature type="transmembrane region" description="Helical" evidence="9">
    <location>
        <begin position="370"/>
        <end position="393"/>
    </location>
</feature>
<dbReference type="GO" id="GO:0051119">
    <property type="term" value="F:sugar transmembrane transporter activity"/>
    <property type="evidence" value="ECO:0007669"/>
    <property type="project" value="InterPro"/>
</dbReference>
<dbReference type="PROSITE" id="PS50850">
    <property type="entry name" value="MFS"/>
    <property type="match status" value="1"/>
</dbReference>
<keyword evidence="8" id="KW-0813">Transport</keyword>
<dbReference type="RefSeq" id="XP_024081480.1">
    <property type="nucleotide sequence ID" value="XM_024225712.1"/>
</dbReference>
<dbReference type="InterPro" id="IPR005829">
    <property type="entry name" value="Sugar_transporter_CS"/>
</dbReference>
<dbReference type="PROSITE" id="PS00216">
    <property type="entry name" value="SUGAR_TRANSPORT_1"/>
    <property type="match status" value="1"/>
</dbReference>
<dbReference type="KEGG" id="clec:106662470"/>
<keyword evidence="12" id="KW-1185">Reference proteome</keyword>
<feature type="transmembrane region" description="Helical" evidence="9">
    <location>
        <begin position="271"/>
        <end position="297"/>
    </location>
</feature>
<comment type="subcellular location">
    <subcellularLocation>
        <location evidence="1">Cell membrane</location>
        <topology evidence="1">Multi-pass membrane protein</topology>
    </subcellularLocation>
</comment>
<feature type="transmembrane region" description="Helical" evidence="9">
    <location>
        <begin position="309"/>
        <end position="329"/>
    </location>
</feature>
<feature type="transmembrane region" description="Helical" evidence="9">
    <location>
        <begin position="34"/>
        <end position="60"/>
    </location>
</feature>
<dbReference type="PANTHER" id="PTHR48021:SF86">
    <property type="entry name" value="FACILITATED TREHALOSE TRANSPORTER TRET1-1-LIKE PROTEIN"/>
    <property type="match status" value="1"/>
</dbReference>
<evidence type="ECO:0000256" key="3">
    <source>
        <dbReference type="ARBA" id="ARBA00022692"/>
    </source>
</evidence>
<dbReference type="Pfam" id="PF00083">
    <property type="entry name" value="Sugar_tr"/>
    <property type="match status" value="1"/>
</dbReference>
<evidence type="ECO:0000259" key="10">
    <source>
        <dbReference type="PROSITE" id="PS50850"/>
    </source>
</evidence>
<feature type="transmembrane region" description="Helical" evidence="9">
    <location>
        <begin position="405"/>
        <end position="423"/>
    </location>
</feature>
<keyword evidence="4 9" id="KW-1133">Transmembrane helix</keyword>
<feature type="transmembrane region" description="Helical" evidence="9">
    <location>
        <begin position="190"/>
        <end position="208"/>
    </location>
</feature>
<dbReference type="PRINTS" id="PR00171">
    <property type="entry name" value="SUGRTRNSPORT"/>
</dbReference>
<protein>
    <recommendedName>
        <fullName evidence="10">Major facilitator superfamily (MFS) profile domain-containing protein</fullName>
    </recommendedName>
</protein>
<dbReference type="EnsemblMetazoa" id="XM_024225712.1">
    <property type="protein sequence ID" value="XP_024081480.1"/>
    <property type="gene ID" value="LOC106662470"/>
</dbReference>
<dbReference type="SUPFAM" id="SSF103473">
    <property type="entry name" value="MFS general substrate transporter"/>
    <property type="match status" value="1"/>
</dbReference>
<feature type="transmembrane region" description="Helical" evidence="9">
    <location>
        <begin position="128"/>
        <end position="151"/>
    </location>
</feature>
<feature type="transmembrane region" description="Helical" evidence="9">
    <location>
        <begin position="80"/>
        <end position="97"/>
    </location>
</feature>
<evidence type="ECO:0000256" key="9">
    <source>
        <dbReference type="SAM" id="Phobius"/>
    </source>
</evidence>
<evidence type="ECO:0000256" key="1">
    <source>
        <dbReference type="ARBA" id="ARBA00004651"/>
    </source>
</evidence>
<proteinExistence type="inferred from homology"/>
<dbReference type="PANTHER" id="PTHR48021">
    <property type="match status" value="1"/>
</dbReference>
<dbReference type="InterPro" id="IPR020846">
    <property type="entry name" value="MFS_dom"/>
</dbReference>
<evidence type="ECO:0000256" key="7">
    <source>
        <dbReference type="ARBA" id="ARBA00024348"/>
    </source>
</evidence>
<dbReference type="InterPro" id="IPR050549">
    <property type="entry name" value="MFS_Trehalose_Transporter"/>
</dbReference>
<dbReference type="AlphaFoldDB" id="A0A8I6SMA9"/>
<sequence length="475" mass="51761">MIELEDISIVEEKISQSMLDEAPGTQEGQKLPQYLVTLSVGIVVISGGTTIGWTSLVMAYLTSPDSPFTLTKDQASWTGSLLPIGAFFGAILAGPIANIIGQKLAILSTGLPLALSWLLIFTARSVTWLFIARFVAGIGLGAACALVPTYISEIAEKSVRGVFGTAFQLSLVFGIVYAYVTGAVLCYNNLSIACGILPLLFFLAFSQAPESPMYLLRRNKKIQAEKSLRTLRGNKYNVSKELSDIEKEIVNQEKTKVSFFQAVFNRTSVRALTICLGLMVFQQISGINIVTFYSASIFKDAGSSLKPEYATIIVGVAQLVATIPSSLLVDKAGRKMLLQLSSLVMAISLWALGFYFLMKDRGNDVSSYSWIPLMSVVVYIIFFSVGFGPIPWIMTAEIFPQEIKAVGCGLAVVVNWTMVFAVTKLFQPLLFYIGTAYTFWLFGSATFVGLAFVFFLVIETKGKSLGQIQTELCGK</sequence>
<feature type="transmembrane region" description="Helical" evidence="9">
    <location>
        <begin position="336"/>
        <end position="358"/>
    </location>
</feature>
<keyword evidence="6" id="KW-0325">Glycoprotein</keyword>
<dbReference type="InterPro" id="IPR003663">
    <property type="entry name" value="Sugar/inositol_transpt"/>
</dbReference>
<dbReference type="GO" id="GO:0005886">
    <property type="term" value="C:plasma membrane"/>
    <property type="evidence" value="ECO:0007669"/>
    <property type="project" value="UniProtKB-SubCell"/>
</dbReference>
<feature type="transmembrane region" description="Helical" evidence="9">
    <location>
        <begin position="429"/>
        <end position="458"/>
    </location>
</feature>
<comment type="similarity">
    <text evidence="7">Belongs to the major facilitator superfamily. Sugar transporter (TC 2.A.1.1) family. Trehalose transporter subfamily.</text>
</comment>
<feature type="domain" description="Major facilitator superfamily (MFS) profile" evidence="10">
    <location>
        <begin position="34"/>
        <end position="461"/>
    </location>
</feature>
<evidence type="ECO:0000256" key="2">
    <source>
        <dbReference type="ARBA" id="ARBA00022475"/>
    </source>
</evidence>
<keyword evidence="3 9" id="KW-0812">Transmembrane</keyword>
<evidence type="ECO:0000313" key="11">
    <source>
        <dbReference type="EnsemblMetazoa" id="XP_024081479.1"/>
    </source>
</evidence>
<dbReference type="NCBIfam" id="TIGR00879">
    <property type="entry name" value="SP"/>
    <property type="match status" value="1"/>
</dbReference>
<feature type="transmembrane region" description="Helical" evidence="9">
    <location>
        <begin position="163"/>
        <end position="184"/>
    </location>
</feature>
<dbReference type="InterPro" id="IPR036259">
    <property type="entry name" value="MFS_trans_sf"/>
</dbReference>
<evidence type="ECO:0000256" key="8">
    <source>
        <dbReference type="RuleBase" id="RU003346"/>
    </source>
</evidence>
<reference evidence="11" key="1">
    <citation type="submission" date="2022-01" db="UniProtKB">
        <authorList>
            <consortium name="EnsemblMetazoa"/>
        </authorList>
    </citation>
    <scope>IDENTIFICATION</scope>
</reference>
<evidence type="ECO:0000256" key="5">
    <source>
        <dbReference type="ARBA" id="ARBA00023136"/>
    </source>
</evidence>
<evidence type="ECO:0000256" key="4">
    <source>
        <dbReference type="ARBA" id="ARBA00022989"/>
    </source>
</evidence>
<dbReference type="PROSITE" id="PS00217">
    <property type="entry name" value="SUGAR_TRANSPORT_2"/>
    <property type="match status" value="1"/>
</dbReference>
<name>A0A8I6SMA9_CIMLE</name>
<keyword evidence="5 9" id="KW-0472">Membrane</keyword>
<dbReference type="Gene3D" id="1.20.1250.20">
    <property type="entry name" value="MFS general substrate transporter like domains"/>
    <property type="match status" value="1"/>
</dbReference>
<dbReference type="FunFam" id="1.20.1250.20:FF:000055">
    <property type="entry name" value="Facilitated trehalose transporter Tret1-2 homolog"/>
    <property type="match status" value="1"/>
</dbReference>
<dbReference type="CDD" id="cd17358">
    <property type="entry name" value="MFS_GLUT6_8_Class3_like"/>
    <property type="match status" value="1"/>
</dbReference>
<organism evidence="11 12">
    <name type="scientific">Cimex lectularius</name>
    <name type="common">Bed bug</name>
    <name type="synonym">Acanthia lectularia</name>
    <dbReference type="NCBI Taxonomy" id="79782"/>
    <lineage>
        <taxon>Eukaryota</taxon>
        <taxon>Metazoa</taxon>
        <taxon>Ecdysozoa</taxon>
        <taxon>Arthropoda</taxon>
        <taxon>Hexapoda</taxon>
        <taxon>Insecta</taxon>
        <taxon>Pterygota</taxon>
        <taxon>Neoptera</taxon>
        <taxon>Paraneoptera</taxon>
        <taxon>Hemiptera</taxon>
        <taxon>Heteroptera</taxon>
        <taxon>Panheteroptera</taxon>
        <taxon>Cimicomorpha</taxon>
        <taxon>Cimicidae</taxon>
        <taxon>Cimex</taxon>
    </lineage>
</organism>
<dbReference type="InterPro" id="IPR044775">
    <property type="entry name" value="MFS_ERD6/Tret1-like"/>
</dbReference>
<dbReference type="InterPro" id="IPR005828">
    <property type="entry name" value="MFS_sugar_transport-like"/>
</dbReference>
<evidence type="ECO:0000256" key="6">
    <source>
        <dbReference type="ARBA" id="ARBA00023180"/>
    </source>
</evidence>
<evidence type="ECO:0000313" key="12">
    <source>
        <dbReference type="Proteomes" id="UP000494040"/>
    </source>
</evidence>
<keyword evidence="2" id="KW-1003">Cell membrane</keyword>
<feature type="transmembrane region" description="Helical" evidence="9">
    <location>
        <begin position="104"/>
        <end position="122"/>
    </location>
</feature>
<dbReference type="GeneID" id="106662470"/>
<dbReference type="OrthoDB" id="6612291at2759"/>
<dbReference type="RefSeq" id="XP_024081479.1">
    <property type="nucleotide sequence ID" value="XM_024225711.1"/>
</dbReference>